<dbReference type="Pfam" id="PF00041">
    <property type="entry name" value="fn3"/>
    <property type="match status" value="2"/>
</dbReference>
<keyword evidence="4" id="KW-0732">Signal</keyword>
<keyword evidence="8" id="KW-1185">Reference proteome</keyword>
<feature type="domain" description="Fibronectin type-III" evidence="6">
    <location>
        <begin position="459"/>
        <end position="552"/>
    </location>
</feature>
<dbReference type="OMA" id="VECAICP"/>
<feature type="signal peptide" evidence="4">
    <location>
        <begin position="1"/>
        <end position="31"/>
    </location>
</feature>
<evidence type="ECO:0000313" key="8">
    <source>
        <dbReference type="Proteomes" id="UP000887568"/>
    </source>
</evidence>
<dbReference type="RefSeq" id="XP_038048994.1">
    <property type="nucleotide sequence ID" value="XM_038193066.1"/>
</dbReference>
<feature type="region of interest" description="Disordered" evidence="2">
    <location>
        <begin position="688"/>
        <end position="729"/>
    </location>
</feature>
<dbReference type="SUPFAM" id="SSF49265">
    <property type="entry name" value="Fibronectin type III"/>
    <property type="match status" value="3"/>
</dbReference>
<dbReference type="PROSITE" id="PS50853">
    <property type="entry name" value="FN3"/>
    <property type="match status" value="2"/>
</dbReference>
<keyword evidence="3" id="KW-0812">Transmembrane</keyword>
<dbReference type="InterPro" id="IPR036116">
    <property type="entry name" value="FN3_sf"/>
</dbReference>
<feature type="compositionally biased region" description="Polar residues" evidence="2">
    <location>
        <begin position="704"/>
        <end position="713"/>
    </location>
</feature>
<dbReference type="OrthoDB" id="10253954at2759"/>
<dbReference type="Gene3D" id="2.60.40.10">
    <property type="entry name" value="Immunoglobulins"/>
    <property type="match status" value="3"/>
</dbReference>
<feature type="domain" description="HYR" evidence="5">
    <location>
        <begin position="94"/>
        <end position="176"/>
    </location>
</feature>
<keyword evidence="3" id="KW-0472">Membrane</keyword>
<feature type="transmembrane region" description="Helical" evidence="3">
    <location>
        <begin position="648"/>
        <end position="673"/>
    </location>
</feature>
<dbReference type="PANTHER" id="PTHR24273:SF32">
    <property type="entry name" value="HYALIN"/>
    <property type="match status" value="1"/>
</dbReference>
<dbReference type="GeneID" id="119722762"/>
<dbReference type="InterPro" id="IPR013783">
    <property type="entry name" value="Ig-like_fold"/>
</dbReference>
<dbReference type="EnsemblMetazoa" id="XM_038193066.1">
    <property type="protein sequence ID" value="XP_038048994.1"/>
    <property type="gene ID" value="LOC119722762"/>
</dbReference>
<feature type="chain" id="PRO_5038007911" evidence="4">
    <location>
        <begin position="32"/>
        <end position="783"/>
    </location>
</feature>
<evidence type="ECO:0000256" key="3">
    <source>
        <dbReference type="SAM" id="Phobius"/>
    </source>
</evidence>
<reference evidence="7" key="1">
    <citation type="submission" date="2022-11" db="UniProtKB">
        <authorList>
            <consortium name="EnsemblMetazoa"/>
        </authorList>
    </citation>
    <scope>IDENTIFICATION</scope>
</reference>
<dbReference type="AlphaFoldDB" id="A0A913ZBP9"/>
<dbReference type="Pfam" id="PF02494">
    <property type="entry name" value="HYR"/>
    <property type="match status" value="2"/>
</dbReference>
<keyword evidence="1" id="KW-0677">Repeat</keyword>
<dbReference type="PANTHER" id="PTHR24273">
    <property type="entry name" value="FI04643P-RELATED"/>
    <property type="match status" value="1"/>
</dbReference>
<evidence type="ECO:0000256" key="4">
    <source>
        <dbReference type="SAM" id="SignalP"/>
    </source>
</evidence>
<accession>A0A913ZBP9</accession>
<sequence length="783" mass="84642">MGGACFHHEGVMFRAVMGMLTLIIATSKVECAICPDDIQQGTDPGQATAVVSWPQTTNHTCDSDSGDRFQVGFTPVYCTDNDDGTSCTFTVNITDNEPPTIVCSPSQRSVNTDPGQSTGRATWNVPQVSDNVGIDSSSRGCSHTSGSRFPIGTTTVTCTVRDTAGNEATCTIQVTVRDNENPVFNMNTCPSDIRRTIPNFDPLQPAATVEITWVSPSASDNSGASVTLASTHEPGGMFELGVTRVTYTATDQSGNENNNCAFNVQVVVQPPASHIFTENIRTNNGESCVTIVWPESEDGTVEEYALYYWKQGESRPDPSQRVVASPQQGGITYTYNKHELCSLTPGQLYTVEVGVESGDKISTIDQWTRPSPTGQVSVVPGTLSKSSVEVTWERVSLQNLEQYRVSLNNGRDLGYVTKTTDQLMVDGLLPGSGVYLYVYAVVGSGDMRLESPGPSRYISPASPRGDELVAYKYTESSIAVAWRAESSTKNAKDPYMLYIEPEDAEENYLTIFNPGNTASAVFKGLKPNTQYQIRLISNLGLTLSTSQKTRPERVGNLRPIKVSDDAITLEWDPPTEGSVSSYQVYISPGEDTEPIDVSGTSCYFSSLTAKTEYFFKVVSVYDGMKSVPETLMVTAGVTKAEAATPVNIVAIVLGVVLGVLAVVLIVVVIVLGLKYRRLKNGKEISATTEAGSHKAKKAKPSVQDRYSSGSQLPEANEDNDLYEQPSTSAVPKRVISSTVPLYQNEMIGPALKPAAKPKNKFPLAMLPKPRYKQADYAIANING</sequence>
<dbReference type="InterPro" id="IPR003961">
    <property type="entry name" value="FN3_dom"/>
</dbReference>
<dbReference type="InterPro" id="IPR003410">
    <property type="entry name" value="HYR_dom"/>
</dbReference>
<dbReference type="PROSITE" id="PS50825">
    <property type="entry name" value="HYR"/>
    <property type="match status" value="2"/>
</dbReference>
<evidence type="ECO:0000256" key="1">
    <source>
        <dbReference type="ARBA" id="ARBA00022737"/>
    </source>
</evidence>
<dbReference type="Proteomes" id="UP000887568">
    <property type="component" value="Unplaced"/>
</dbReference>
<evidence type="ECO:0000256" key="2">
    <source>
        <dbReference type="SAM" id="MobiDB-lite"/>
    </source>
</evidence>
<dbReference type="SMART" id="SM00060">
    <property type="entry name" value="FN3"/>
    <property type="match status" value="4"/>
</dbReference>
<evidence type="ECO:0000259" key="5">
    <source>
        <dbReference type="PROSITE" id="PS50825"/>
    </source>
</evidence>
<feature type="domain" description="Fibronectin type-III" evidence="6">
    <location>
        <begin position="553"/>
        <end position="641"/>
    </location>
</feature>
<feature type="domain" description="HYR" evidence="5">
    <location>
        <begin position="177"/>
        <end position="268"/>
    </location>
</feature>
<keyword evidence="3" id="KW-1133">Transmembrane helix</keyword>
<evidence type="ECO:0000259" key="6">
    <source>
        <dbReference type="PROSITE" id="PS50853"/>
    </source>
</evidence>
<organism evidence="7 8">
    <name type="scientific">Patiria miniata</name>
    <name type="common">Bat star</name>
    <name type="synonym">Asterina miniata</name>
    <dbReference type="NCBI Taxonomy" id="46514"/>
    <lineage>
        <taxon>Eukaryota</taxon>
        <taxon>Metazoa</taxon>
        <taxon>Echinodermata</taxon>
        <taxon>Eleutherozoa</taxon>
        <taxon>Asterozoa</taxon>
        <taxon>Asteroidea</taxon>
        <taxon>Valvatacea</taxon>
        <taxon>Valvatida</taxon>
        <taxon>Asterinidae</taxon>
        <taxon>Patiria</taxon>
    </lineage>
</organism>
<proteinExistence type="predicted"/>
<evidence type="ECO:0000313" key="7">
    <source>
        <dbReference type="EnsemblMetazoa" id="XP_038048994.1"/>
    </source>
</evidence>
<dbReference type="CDD" id="cd00063">
    <property type="entry name" value="FN3"/>
    <property type="match status" value="2"/>
</dbReference>
<protein>
    <submittedName>
        <fullName evidence="7">Uncharacterized protein</fullName>
    </submittedName>
</protein>
<name>A0A913ZBP9_PATMI</name>